<dbReference type="AlphaFoldDB" id="A0A5E6XQF0"/>
<dbReference type="RefSeq" id="WP_150719110.1">
    <property type="nucleotide sequence ID" value="NZ_CABVGY010000049.1"/>
</dbReference>
<keyword evidence="1" id="KW-0479">Metal-binding</keyword>
<evidence type="ECO:0000256" key="3">
    <source>
        <dbReference type="ARBA" id="ARBA00022833"/>
    </source>
</evidence>
<dbReference type="CDD" id="cd07710">
    <property type="entry name" value="arylsulfatase_Sdsa1-like_MBL-fold"/>
    <property type="match status" value="1"/>
</dbReference>
<dbReference type="Pfam" id="PF14864">
    <property type="entry name" value="Alkyl_sulf_C"/>
    <property type="match status" value="1"/>
</dbReference>
<dbReference type="PANTHER" id="PTHR43223:SF1">
    <property type="entry name" value="ALKYL_ARYL-SULFATASE BDS1"/>
    <property type="match status" value="1"/>
</dbReference>
<reference evidence="7 8" key="1">
    <citation type="submission" date="2019-09" db="EMBL/GenBank/DDBJ databases">
        <authorList>
            <person name="Chandra G."/>
            <person name="Truman W A."/>
        </authorList>
    </citation>
    <scope>NUCLEOTIDE SEQUENCE [LARGE SCALE GENOMIC DNA]</scope>
    <source>
        <strain evidence="7">PS659</strain>
    </source>
</reference>
<evidence type="ECO:0000256" key="1">
    <source>
        <dbReference type="ARBA" id="ARBA00022723"/>
    </source>
</evidence>
<dbReference type="EMBL" id="CABVGY010000049">
    <property type="protein sequence ID" value="VVN43862.1"/>
    <property type="molecule type" value="Genomic_DNA"/>
</dbReference>
<feature type="domain" description="Metallo-beta-lactamase" evidence="6">
    <location>
        <begin position="128"/>
        <end position="351"/>
    </location>
</feature>
<keyword evidence="2 7" id="KW-0378">Hydrolase</keyword>
<dbReference type="GO" id="GO:0046872">
    <property type="term" value="F:metal ion binding"/>
    <property type="evidence" value="ECO:0007669"/>
    <property type="project" value="UniProtKB-KW"/>
</dbReference>
<evidence type="ECO:0000256" key="5">
    <source>
        <dbReference type="SAM" id="SignalP"/>
    </source>
</evidence>
<evidence type="ECO:0000256" key="4">
    <source>
        <dbReference type="ARBA" id="ARBA00033751"/>
    </source>
</evidence>
<dbReference type="InterPro" id="IPR029229">
    <property type="entry name" value="Alkyl_sulf_C"/>
</dbReference>
<evidence type="ECO:0000313" key="8">
    <source>
        <dbReference type="Proteomes" id="UP000326729"/>
    </source>
</evidence>
<protein>
    <submittedName>
        <fullName evidence="7">Alkyl/aryl-sulfatase YjcS</fullName>
        <ecNumber evidence="7">3.1.6.-</ecNumber>
    </submittedName>
</protein>
<dbReference type="Gene3D" id="3.60.15.30">
    <property type="entry name" value="Metallo-beta-lactamase domain"/>
    <property type="match status" value="1"/>
</dbReference>
<evidence type="ECO:0000313" key="7">
    <source>
        <dbReference type="EMBL" id="VVN43862.1"/>
    </source>
</evidence>
<feature type="chain" id="PRO_5023055701" evidence="5">
    <location>
        <begin position="27"/>
        <end position="657"/>
    </location>
</feature>
<dbReference type="InterPro" id="IPR036527">
    <property type="entry name" value="SCP2_sterol-bd_dom_sf"/>
</dbReference>
<sequence precursor="true">MPRFTLSPRGLLACLITACLAQTVVAADAPVAASPQTKASNAAVLQQLPFTDRTDYESVSKGLIAPFKGQVKDASGKVIWDIPAYDFLAKDQAPESINPSLWRLAQLNAHAGLFEVSPRLYQVRGLDLANMTIIEGDDGLIIIDPLTMAETARAALDLYYQHRPRKPVVAVIYSHTHVDHFGGVRGVIDEADVKAGKVKVFAPAGFMEHVMSENVYAGTAMSRRAQFQFGSLLPRGDHGQVDAGLGKSSPSGGTVTLIPPTDLIDKELETRTIAGLDVEFQLTPGTEAPAEMNLYLPQLRALCMAENATQMMHNILTPRGAQVRDAKAWAQYLDSSLARYGDKSDVLFAQHNWPTWGGERIRTFLADQRDMYAFLNDRTLHLLNQGLTPLEIADSIKKLPGSLDQKWYTRGYYGSLSFNTRAVYQRYMGFYDGNPANLNPLPPVETARRTVEAMGGETAVLEKMRGAIAKGEYRWAAQLGNQVLFANPDNGDARKAQAEALEQMGYQSENATWRNMYLTGAMELRNGVPPHAGTSVSVDMVRAMSPEMFFDFLAVRLDSEKAVGHDLTLNWTFEDLNKDFNLTLRNGVLTHRAGLNAQADAGVSMSKATLEQISLKQLDIPTAIQKGLIKLQGNGKKLGELMGSLDTFAPQFNIVTP</sequence>
<dbReference type="Pfam" id="PF14863">
    <property type="entry name" value="Alkyl_sulf_dimr"/>
    <property type="match status" value="1"/>
</dbReference>
<dbReference type="InterPro" id="IPR038536">
    <property type="entry name" value="Alkyl/aryl-sulf_dimr_sf"/>
</dbReference>
<proteinExistence type="inferred from homology"/>
<keyword evidence="5" id="KW-0732">Signal</keyword>
<dbReference type="InterPro" id="IPR029228">
    <property type="entry name" value="Alkyl_sulf_dimr"/>
</dbReference>
<comment type="similarity">
    <text evidence="4">Belongs to the metallo-beta-lactamase superfamily. Type III sulfatase family.</text>
</comment>
<dbReference type="Gene3D" id="3.30.1050.10">
    <property type="entry name" value="SCP2 sterol-binding domain"/>
    <property type="match status" value="1"/>
</dbReference>
<keyword evidence="3" id="KW-0862">Zinc</keyword>
<evidence type="ECO:0000256" key="2">
    <source>
        <dbReference type="ARBA" id="ARBA00022801"/>
    </source>
</evidence>
<gene>
    <name evidence="7" type="primary">yjcS_3</name>
    <name evidence="7" type="ORF">PS659_05647</name>
</gene>
<dbReference type="EC" id="3.1.6.-" evidence="7"/>
<dbReference type="InterPro" id="IPR036866">
    <property type="entry name" value="RibonucZ/Hydroxyglut_hydro"/>
</dbReference>
<feature type="signal peptide" evidence="5">
    <location>
        <begin position="1"/>
        <end position="26"/>
    </location>
</feature>
<dbReference type="PANTHER" id="PTHR43223">
    <property type="entry name" value="ALKYL/ARYL-SULFATASE"/>
    <property type="match status" value="1"/>
</dbReference>
<dbReference type="InterPro" id="IPR044097">
    <property type="entry name" value="Bds1/SdsA1_MBL-fold"/>
</dbReference>
<organism evidence="7 8">
    <name type="scientific">Pseudomonas fluorescens</name>
    <dbReference type="NCBI Taxonomy" id="294"/>
    <lineage>
        <taxon>Bacteria</taxon>
        <taxon>Pseudomonadati</taxon>
        <taxon>Pseudomonadota</taxon>
        <taxon>Gammaproteobacteria</taxon>
        <taxon>Pseudomonadales</taxon>
        <taxon>Pseudomonadaceae</taxon>
        <taxon>Pseudomonas</taxon>
    </lineage>
</organism>
<dbReference type="Gene3D" id="1.25.40.880">
    <property type="entry name" value="Alkyl sulfatase, dimerisation domain"/>
    <property type="match status" value="1"/>
</dbReference>
<dbReference type="GO" id="GO:0018909">
    <property type="term" value="P:dodecyl sulfate metabolic process"/>
    <property type="evidence" value="ECO:0007669"/>
    <property type="project" value="InterPro"/>
</dbReference>
<dbReference type="InterPro" id="IPR052195">
    <property type="entry name" value="Bact_Alkyl/Aryl-Sulfatase"/>
</dbReference>
<accession>A0A5E6XQF0</accession>
<evidence type="ECO:0000259" key="6">
    <source>
        <dbReference type="SMART" id="SM00849"/>
    </source>
</evidence>
<dbReference type="GO" id="GO:0018741">
    <property type="term" value="F:linear primary-alkylsulfatase activity"/>
    <property type="evidence" value="ECO:0007669"/>
    <property type="project" value="InterPro"/>
</dbReference>
<dbReference type="Pfam" id="PF00753">
    <property type="entry name" value="Lactamase_B"/>
    <property type="match status" value="1"/>
</dbReference>
<dbReference type="SUPFAM" id="SSF55718">
    <property type="entry name" value="SCP-like"/>
    <property type="match status" value="1"/>
</dbReference>
<dbReference type="FunFam" id="3.60.15.30:FF:000001">
    <property type="entry name" value="Alkyl/aryl-sulfatase BDS1"/>
    <property type="match status" value="1"/>
</dbReference>
<dbReference type="Proteomes" id="UP000326729">
    <property type="component" value="Unassembled WGS sequence"/>
</dbReference>
<dbReference type="OrthoDB" id="9815874at2"/>
<dbReference type="SMART" id="SM00849">
    <property type="entry name" value="Lactamase_B"/>
    <property type="match status" value="1"/>
</dbReference>
<dbReference type="SUPFAM" id="SSF56281">
    <property type="entry name" value="Metallo-hydrolase/oxidoreductase"/>
    <property type="match status" value="1"/>
</dbReference>
<dbReference type="GO" id="GO:0046983">
    <property type="term" value="F:protein dimerization activity"/>
    <property type="evidence" value="ECO:0007669"/>
    <property type="project" value="InterPro"/>
</dbReference>
<name>A0A5E6XQF0_PSEFL</name>
<dbReference type="InterPro" id="IPR001279">
    <property type="entry name" value="Metallo-B-lactamas"/>
</dbReference>